<dbReference type="KEGG" id="pkb:B4V02_11675"/>
<dbReference type="GO" id="GO:0016747">
    <property type="term" value="F:acyltransferase activity, transferring groups other than amino-acyl groups"/>
    <property type="evidence" value="ECO:0007669"/>
    <property type="project" value="InterPro"/>
</dbReference>
<gene>
    <name evidence="2" type="ORF">B4V02_11675</name>
</gene>
<name>A0A222WMG6_9BACL</name>
<keyword evidence="2" id="KW-0808">Transferase</keyword>
<dbReference type="RefSeq" id="WP_007432507.1">
    <property type="nucleotide sequence ID" value="NZ_CP020028.1"/>
</dbReference>
<dbReference type="Proteomes" id="UP000214666">
    <property type="component" value="Chromosome"/>
</dbReference>
<dbReference type="OrthoDB" id="8479334at2"/>
<dbReference type="Pfam" id="PF00583">
    <property type="entry name" value="Acetyltransf_1"/>
    <property type="match status" value="1"/>
</dbReference>
<dbReference type="Gene3D" id="3.40.630.30">
    <property type="match status" value="1"/>
</dbReference>
<sequence>MGYNIKSELKLSIKSVPESQKDIIVQLMQFYLYDFTAYLRIDVTEKGTFPAYPDLYQYWTSGEQKLPFLIWRQDIPVGFALVDRMSSNREADYYMAEFFVLRPYRHNGVGTWAAHELFGRFAGRWKVTQMSTNRPAQSFWRKVIDRYTNGDYREQTHPVRGNISQFFNT</sequence>
<dbReference type="EMBL" id="CP020028">
    <property type="protein sequence ID" value="ASR47296.1"/>
    <property type="molecule type" value="Genomic_DNA"/>
</dbReference>
<dbReference type="SUPFAM" id="SSF55729">
    <property type="entry name" value="Acyl-CoA N-acyltransferases (Nat)"/>
    <property type="match status" value="1"/>
</dbReference>
<evidence type="ECO:0000313" key="3">
    <source>
        <dbReference type="Proteomes" id="UP000214666"/>
    </source>
</evidence>
<evidence type="ECO:0000313" key="2">
    <source>
        <dbReference type="EMBL" id="ASR47296.1"/>
    </source>
</evidence>
<reference evidence="2 3" key="1">
    <citation type="submission" date="2017-03" db="EMBL/GenBank/DDBJ databases">
        <title>Complete genome sequence of Paenibacillus Kribbensis producing bioflocculants.</title>
        <authorList>
            <person name="Lee H.-G."/>
            <person name="Oh H.-M."/>
        </authorList>
    </citation>
    <scope>NUCLEOTIDE SEQUENCE [LARGE SCALE GENOMIC DNA]</scope>
    <source>
        <strain evidence="2 3">AM49</strain>
    </source>
</reference>
<proteinExistence type="predicted"/>
<dbReference type="PROSITE" id="PS51186">
    <property type="entry name" value="GNAT"/>
    <property type="match status" value="1"/>
</dbReference>
<dbReference type="InterPro" id="IPR000182">
    <property type="entry name" value="GNAT_dom"/>
</dbReference>
<organism evidence="2 3">
    <name type="scientific">Paenibacillus kribbensis</name>
    <dbReference type="NCBI Taxonomy" id="172713"/>
    <lineage>
        <taxon>Bacteria</taxon>
        <taxon>Bacillati</taxon>
        <taxon>Bacillota</taxon>
        <taxon>Bacilli</taxon>
        <taxon>Bacillales</taxon>
        <taxon>Paenibacillaceae</taxon>
        <taxon>Paenibacillus</taxon>
    </lineage>
</organism>
<dbReference type="CDD" id="cd04301">
    <property type="entry name" value="NAT_SF"/>
    <property type="match status" value="1"/>
</dbReference>
<dbReference type="STRING" id="172713.GCA_001705305_00600"/>
<accession>A0A222WMG6</accession>
<evidence type="ECO:0000259" key="1">
    <source>
        <dbReference type="PROSITE" id="PS51186"/>
    </source>
</evidence>
<dbReference type="InterPro" id="IPR016181">
    <property type="entry name" value="Acyl_CoA_acyltransferase"/>
</dbReference>
<feature type="domain" description="N-acetyltransferase" evidence="1">
    <location>
        <begin position="28"/>
        <end position="158"/>
    </location>
</feature>
<dbReference type="AlphaFoldDB" id="A0A222WMG6"/>
<keyword evidence="3" id="KW-1185">Reference proteome</keyword>
<protein>
    <submittedName>
        <fullName evidence="2">GNAT family N-acetyltransferase</fullName>
    </submittedName>
</protein>